<dbReference type="Gene3D" id="1.20.1280.50">
    <property type="match status" value="1"/>
</dbReference>
<evidence type="ECO:0000313" key="3">
    <source>
        <dbReference type="Proteomes" id="UP000292082"/>
    </source>
</evidence>
<dbReference type="InterPro" id="IPR001810">
    <property type="entry name" value="F-box_dom"/>
</dbReference>
<proteinExistence type="predicted"/>
<dbReference type="AlphaFoldDB" id="A0A4V2K8Z8"/>
<protein>
    <recommendedName>
        <fullName evidence="1">F-box domain-containing protein</fullName>
    </recommendedName>
</protein>
<feature type="domain" description="F-box" evidence="1">
    <location>
        <begin position="56"/>
        <end position="116"/>
    </location>
</feature>
<evidence type="ECO:0000259" key="1">
    <source>
        <dbReference type="PROSITE" id="PS50181"/>
    </source>
</evidence>
<dbReference type="EMBL" id="ML145096">
    <property type="protein sequence ID" value="TBU61938.1"/>
    <property type="molecule type" value="Genomic_DNA"/>
</dbReference>
<dbReference type="SUPFAM" id="SSF52047">
    <property type="entry name" value="RNI-like"/>
    <property type="match status" value="1"/>
</dbReference>
<sequence>MPYMRGNSATSQALSDLFAASRDELRLGIISAREACAISRDLQHLTGLFRRYENNFLPVNKLPVEILRRIFRFVAAPNTDVLGNPSNQIHRAVTITKVCSRWRTIVLEDPSMWCHIMDAHRTQLVDPRIILQRSGTSALHVHTTVSYRKKERATPSHVIETYPGRVQALHLTVPLQNADILRLVKQLPPLPTLELLTIRALGVWSRRMNEVDPETLLLCNGETPQLRALHLGPHIRFIPGNSFPMLTHLRLTQLCARTLTVNKVLRLLSNCPCLVTVKLYESPIDYAGGDVDADLKTIALPRLQALWIEYAHVTAVFAIVARLEFPSNINIRLCNLVTNFHRYHNRDATEYPPPPVFVTLAPILRHIEGLTHFEVLHWLPYGEMDETEPSAEHPGHFHIIAQGPHSALWIHLTTKYYKPGRAISRIVPHLYAMLSTGDMTSLRVSVADPSHIACAASLMEDAPHLRTVTLRSTYDKDDGRTKEGLNTLARTLTPVSSTDGDGGRLVPAPMLEWLDIKVKGISTSDDVYVRMAEERALCGHPLRSEAPPTSLVSIPRKDWEEVIPEPLWSSGEDDTKHDPRALWKCWRSRGIAPTFTNVKNEYWRLWTDWDRHSMHELPKDC</sequence>
<accession>A0A4V2K8Z8</accession>
<evidence type="ECO:0000313" key="2">
    <source>
        <dbReference type="EMBL" id="TBU61938.1"/>
    </source>
</evidence>
<name>A0A4V2K8Z8_9APHY</name>
<keyword evidence="3" id="KW-1185">Reference proteome</keyword>
<gene>
    <name evidence="2" type="ORF">BD310DRAFT_920194</name>
</gene>
<dbReference type="Gene3D" id="3.80.10.10">
    <property type="entry name" value="Ribonuclease Inhibitor"/>
    <property type="match status" value="1"/>
</dbReference>
<reference evidence="2 3" key="1">
    <citation type="submission" date="2019-01" db="EMBL/GenBank/DDBJ databases">
        <title>Draft genome sequences of three monokaryotic isolates of the white-rot basidiomycete fungus Dichomitus squalens.</title>
        <authorList>
            <consortium name="DOE Joint Genome Institute"/>
            <person name="Lopez S.C."/>
            <person name="Andreopoulos B."/>
            <person name="Pangilinan J."/>
            <person name="Lipzen A."/>
            <person name="Riley R."/>
            <person name="Ahrendt S."/>
            <person name="Ng V."/>
            <person name="Barry K."/>
            <person name="Daum C."/>
            <person name="Grigoriev I.V."/>
            <person name="Hilden K.S."/>
            <person name="Makela M.R."/>
            <person name="de Vries R.P."/>
        </authorList>
    </citation>
    <scope>NUCLEOTIDE SEQUENCE [LARGE SCALE GENOMIC DNA]</scope>
    <source>
        <strain evidence="2 3">CBS 464.89</strain>
    </source>
</reference>
<dbReference type="PROSITE" id="PS50181">
    <property type="entry name" value="FBOX"/>
    <property type="match status" value="1"/>
</dbReference>
<dbReference type="Proteomes" id="UP000292082">
    <property type="component" value="Unassembled WGS sequence"/>
</dbReference>
<dbReference type="InterPro" id="IPR032675">
    <property type="entry name" value="LRR_dom_sf"/>
</dbReference>
<organism evidence="2 3">
    <name type="scientific">Dichomitus squalens</name>
    <dbReference type="NCBI Taxonomy" id="114155"/>
    <lineage>
        <taxon>Eukaryota</taxon>
        <taxon>Fungi</taxon>
        <taxon>Dikarya</taxon>
        <taxon>Basidiomycota</taxon>
        <taxon>Agaricomycotina</taxon>
        <taxon>Agaricomycetes</taxon>
        <taxon>Polyporales</taxon>
        <taxon>Polyporaceae</taxon>
        <taxon>Dichomitus</taxon>
    </lineage>
</organism>